<dbReference type="EMBL" id="SNRW01004165">
    <property type="protein sequence ID" value="KAA6387977.1"/>
    <property type="molecule type" value="Genomic_DNA"/>
</dbReference>
<dbReference type="GO" id="GO:0044782">
    <property type="term" value="P:cilium organization"/>
    <property type="evidence" value="ECO:0007669"/>
    <property type="project" value="TreeGrafter"/>
</dbReference>
<reference evidence="2 3" key="1">
    <citation type="submission" date="2019-03" db="EMBL/GenBank/DDBJ databases">
        <title>Single cell metagenomics reveals metabolic interactions within the superorganism composed of flagellate Streblomastix strix and complex community of Bacteroidetes bacteria on its surface.</title>
        <authorList>
            <person name="Treitli S.C."/>
            <person name="Kolisko M."/>
            <person name="Husnik F."/>
            <person name="Keeling P."/>
            <person name="Hampl V."/>
        </authorList>
    </citation>
    <scope>NUCLEOTIDE SEQUENCE [LARGE SCALE GENOMIC DNA]</scope>
    <source>
        <strain evidence="2">ST1C</strain>
    </source>
</reference>
<dbReference type="GO" id="GO:0005930">
    <property type="term" value="C:axoneme"/>
    <property type="evidence" value="ECO:0007669"/>
    <property type="project" value="TreeGrafter"/>
</dbReference>
<dbReference type="Proteomes" id="UP000324800">
    <property type="component" value="Unassembled WGS sequence"/>
</dbReference>
<protein>
    <submittedName>
        <fullName evidence="2">Uncharacterized protein</fullName>
    </submittedName>
</protein>
<dbReference type="PANTHER" id="PTHR15605">
    <property type="entry name" value="KINESIN-ASSOCIATED PROTEINS"/>
    <property type="match status" value="1"/>
</dbReference>
<dbReference type="GO" id="GO:0019894">
    <property type="term" value="F:kinesin binding"/>
    <property type="evidence" value="ECO:0007669"/>
    <property type="project" value="InterPro"/>
</dbReference>
<comment type="caution">
    <text evidence="2">The sequence shown here is derived from an EMBL/GenBank/DDBJ whole genome shotgun (WGS) entry which is preliminary data.</text>
</comment>
<dbReference type="AlphaFoldDB" id="A0A5J4VZ88"/>
<dbReference type="GO" id="GO:0016939">
    <property type="term" value="C:kinesin II complex"/>
    <property type="evidence" value="ECO:0007669"/>
    <property type="project" value="TreeGrafter"/>
</dbReference>
<dbReference type="Pfam" id="PF05804">
    <property type="entry name" value="KAP"/>
    <property type="match status" value="1"/>
</dbReference>
<proteinExistence type="predicted"/>
<dbReference type="InterPro" id="IPR008658">
    <property type="entry name" value="KAP3"/>
</dbReference>
<feature type="region of interest" description="Disordered" evidence="1">
    <location>
        <begin position="106"/>
        <end position="141"/>
    </location>
</feature>
<organism evidence="2 3">
    <name type="scientific">Streblomastix strix</name>
    <dbReference type="NCBI Taxonomy" id="222440"/>
    <lineage>
        <taxon>Eukaryota</taxon>
        <taxon>Metamonada</taxon>
        <taxon>Preaxostyla</taxon>
        <taxon>Oxymonadida</taxon>
        <taxon>Streblomastigidae</taxon>
        <taxon>Streblomastix</taxon>
    </lineage>
</organism>
<sequence>MQSSSLKDAQNIRRITEFNDVGLDPEASALVILSDVEVQVLDSENRILQREHKKHQKKIVISSVNEYMNVTHTAEQIVADSNGAVPRQKIGLVEQRLRELIRARADRSGSIREQDGSRKQSSAMRDVISKQRKPQAPPRHASEISKLSEYMEKLYDTNQDIQNEAAAQILELAQVSDNLVTISNNFALLNALKRLLQEKESRKTNLAQNIIFIFFCISH</sequence>
<evidence type="ECO:0000313" key="2">
    <source>
        <dbReference type="EMBL" id="KAA6387977.1"/>
    </source>
</evidence>
<dbReference type="PANTHER" id="PTHR15605:SF2">
    <property type="entry name" value="KINESIN-ASSOCIATED PROTEIN 3"/>
    <property type="match status" value="1"/>
</dbReference>
<dbReference type="GO" id="GO:0035869">
    <property type="term" value="C:ciliary transition zone"/>
    <property type="evidence" value="ECO:0007669"/>
    <property type="project" value="TreeGrafter"/>
</dbReference>
<dbReference type="GO" id="GO:0007018">
    <property type="term" value="P:microtubule-based movement"/>
    <property type="evidence" value="ECO:0007669"/>
    <property type="project" value="TreeGrafter"/>
</dbReference>
<name>A0A5J4VZ88_9EUKA</name>
<evidence type="ECO:0000313" key="3">
    <source>
        <dbReference type="Proteomes" id="UP000324800"/>
    </source>
</evidence>
<gene>
    <name evidence="2" type="ORF">EZS28_016494</name>
</gene>
<feature type="compositionally biased region" description="Basic and acidic residues" evidence="1">
    <location>
        <begin position="106"/>
        <end position="118"/>
    </location>
</feature>
<dbReference type="OrthoDB" id="10265679at2759"/>
<evidence type="ECO:0000256" key="1">
    <source>
        <dbReference type="SAM" id="MobiDB-lite"/>
    </source>
</evidence>
<accession>A0A5J4VZ88</accession>
<feature type="non-terminal residue" evidence="2">
    <location>
        <position position="219"/>
    </location>
</feature>